<evidence type="ECO:0000313" key="3">
    <source>
        <dbReference type="Proteomes" id="UP001187531"/>
    </source>
</evidence>
<dbReference type="InterPro" id="IPR043128">
    <property type="entry name" value="Rev_trsase/Diguanyl_cyclase"/>
</dbReference>
<evidence type="ECO:0000313" key="2">
    <source>
        <dbReference type="EMBL" id="KAK2716985.1"/>
    </source>
</evidence>
<dbReference type="SUPFAM" id="SSF56672">
    <property type="entry name" value="DNA/RNA polymerases"/>
    <property type="match status" value="1"/>
</dbReference>
<sequence length="139" mass="16490">MGKCDGHGPEERWKRTPLYQTAISNLDRAAYFSRLYVRLGYWILQLSQKASYLTTFSTIYGHYRWKRYPFGLSSTQYVFQQSIEQALDGLKGLCILVGDLLIYGRIHKEHDESLRKVLHWARKLVIKFNKIKCQLEWKN</sequence>
<comment type="caution">
    <text evidence="2">The sequence shown here is derived from an EMBL/GenBank/DDBJ whole genome shotgun (WGS) entry which is preliminary data.</text>
</comment>
<evidence type="ECO:0000259" key="1">
    <source>
        <dbReference type="Pfam" id="PF00078"/>
    </source>
</evidence>
<feature type="domain" description="Reverse transcriptase" evidence="1">
    <location>
        <begin position="21"/>
        <end position="136"/>
    </location>
</feature>
<dbReference type="Pfam" id="PF00078">
    <property type="entry name" value="RVT_1"/>
    <property type="match status" value="1"/>
</dbReference>
<dbReference type="InterPro" id="IPR000477">
    <property type="entry name" value="RT_dom"/>
</dbReference>
<name>A0AA88LD15_ARTSF</name>
<proteinExistence type="predicted"/>
<gene>
    <name evidence="2" type="ORF">QYM36_007207</name>
</gene>
<protein>
    <recommendedName>
        <fullName evidence="1">Reverse transcriptase domain-containing protein</fullName>
    </recommendedName>
</protein>
<dbReference type="EMBL" id="JAVRJZ010000011">
    <property type="protein sequence ID" value="KAK2716985.1"/>
    <property type="molecule type" value="Genomic_DNA"/>
</dbReference>
<accession>A0AA88LD15</accession>
<dbReference type="GO" id="GO:0071897">
    <property type="term" value="P:DNA biosynthetic process"/>
    <property type="evidence" value="ECO:0007669"/>
    <property type="project" value="UniProtKB-ARBA"/>
</dbReference>
<dbReference type="AlphaFoldDB" id="A0AA88LD15"/>
<reference evidence="2" key="1">
    <citation type="submission" date="2023-07" db="EMBL/GenBank/DDBJ databases">
        <title>Chromosome-level genome assembly of Artemia franciscana.</title>
        <authorList>
            <person name="Jo E."/>
        </authorList>
    </citation>
    <scope>NUCLEOTIDE SEQUENCE</scope>
    <source>
        <tissue evidence="2">Whole body</tissue>
    </source>
</reference>
<dbReference type="PANTHER" id="PTHR37984">
    <property type="entry name" value="PROTEIN CBG26694"/>
    <property type="match status" value="1"/>
</dbReference>
<dbReference type="PANTHER" id="PTHR37984:SF5">
    <property type="entry name" value="PROTEIN NYNRIN-LIKE"/>
    <property type="match status" value="1"/>
</dbReference>
<dbReference type="InterPro" id="IPR050951">
    <property type="entry name" value="Retrovirus_Pol_polyprotein"/>
</dbReference>
<dbReference type="Proteomes" id="UP001187531">
    <property type="component" value="Unassembled WGS sequence"/>
</dbReference>
<organism evidence="2 3">
    <name type="scientific">Artemia franciscana</name>
    <name type="common">Brine shrimp</name>
    <name type="synonym">Artemia sanfranciscana</name>
    <dbReference type="NCBI Taxonomy" id="6661"/>
    <lineage>
        <taxon>Eukaryota</taxon>
        <taxon>Metazoa</taxon>
        <taxon>Ecdysozoa</taxon>
        <taxon>Arthropoda</taxon>
        <taxon>Crustacea</taxon>
        <taxon>Branchiopoda</taxon>
        <taxon>Anostraca</taxon>
        <taxon>Artemiidae</taxon>
        <taxon>Artemia</taxon>
    </lineage>
</organism>
<dbReference type="Gene3D" id="3.30.70.270">
    <property type="match status" value="1"/>
</dbReference>
<dbReference type="InterPro" id="IPR043502">
    <property type="entry name" value="DNA/RNA_pol_sf"/>
</dbReference>
<keyword evidence="3" id="KW-1185">Reference proteome</keyword>
<dbReference type="Gene3D" id="3.10.10.10">
    <property type="entry name" value="HIV Type 1 Reverse Transcriptase, subunit A, domain 1"/>
    <property type="match status" value="1"/>
</dbReference>